<accession>F8GVR2</accession>
<dbReference type="KEGG" id="cnc:CNE_BB1p12830"/>
<sequence length="182" mass="19829">MSWEQAWATTPGDLSGRGLEAPDFDPRDLRNALGKFATGVCLVTTQGVDGKREGLTANSFSSVSLEPPIVLWSLRRGAGSLGTFIAAEHFCINVLHAEQIDISRHFCRPQVDKFEEVAESFERGIGGLPTLKGALATFECERVSHQVVGDHVVFFGLVRRYTYLDASPLAFHAGNYACLQSA</sequence>
<dbReference type="PANTHER" id="PTHR30466">
    <property type="entry name" value="FLAVIN REDUCTASE"/>
    <property type="match status" value="1"/>
</dbReference>
<dbReference type="AlphaFoldDB" id="F8GVR2"/>
<dbReference type="HOGENOM" id="CLU_059021_1_0_4"/>
<dbReference type="EC" id="1.14.13.-" evidence="4"/>
<keyword evidence="4" id="KW-0614">Plasmid</keyword>
<keyword evidence="4" id="KW-0503">Monooxygenase</keyword>
<dbReference type="Pfam" id="PF01613">
    <property type="entry name" value="Flavin_Reduct"/>
    <property type="match status" value="1"/>
</dbReference>
<dbReference type="InterPro" id="IPR002563">
    <property type="entry name" value="Flavin_Rdtase-like_dom"/>
</dbReference>
<dbReference type="RefSeq" id="WP_013959713.1">
    <property type="nucleotide sequence ID" value="NC_015727.1"/>
</dbReference>
<reference evidence="4 5" key="1">
    <citation type="journal article" date="2011" name="J. Bacteriol.">
        <title>Complete genome sequence of the type strain Cupriavidus necator N-1.</title>
        <authorList>
            <person name="Poehlein A."/>
            <person name="Kusian B."/>
            <person name="Friedrich B."/>
            <person name="Daniel R."/>
            <person name="Bowien B."/>
        </authorList>
    </citation>
    <scope>NUCLEOTIDE SEQUENCE [LARGE SCALE GENOMIC DNA]</scope>
    <source>
        <strain evidence="5">ATCC 43291 / DSM 13513 / CCUG 52238 / LMG 8453 / N-1</strain>
        <plasmid evidence="4 5">pBB1</plasmid>
    </source>
</reference>
<evidence type="ECO:0000256" key="1">
    <source>
        <dbReference type="ARBA" id="ARBA00008898"/>
    </source>
</evidence>
<gene>
    <name evidence="4" type="primary">ntaB</name>
    <name evidence="4" type="ordered locus">CNE_BB1p12830</name>
</gene>
<comment type="similarity">
    <text evidence="1">Belongs to the non-flavoprotein flavin reductase family.</text>
</comment>
<dbReference type="InterPro" id="IPR050268">
    <property type="entry name" value="NADH-dep_flavin_reductase"/>
</dbReference>
<evidence type="ECO:0000313" key="5">
    <source>
        <dbReference type="Proteomes" id="UP000006798"/>
    </source>
</evidence>
<dbReference type="SUPFAM" id="SSF50475">
    <property type="entry name" value="FMN-binding split barrel"/>
    <property type="match status" value="1"/>
</dbReference>
<evidence type="ECO:0000259" key="3">
    <source>
        <dbReference type="SMART" id="SM00903"/>
    </source>
</evidence>
<dbReference type="GO" id="GO:0010181">
    <property type="term" value="F:FMN binding"/>
    <property type="evidence" value="ECO:0007669"/>
    <property type="project" value="InterPro"/>
</dbReference>
<dbReference type="SMART" id="SM00903">
    <property type="entry name" value="Flavin_Reduct"/>
    <property type="match status" value="1"/>
</dbReference>
<dbReference type="InterPro" id="IPR012349">
    <property type="entry name" value="Split_barrel_FMN-bd"/>
</dbReference>
<dbReference type="GO" id="GO:0004497">
    <property type="term" value="F:monooxygenase activity"/>
    <property type="evidence" value="ECO:0007669"/>
    <property type="project" value="UniProtKB-KW"/>
</dbReference>
<dbReference type="EMBL" id="CP002879">
    <property type="protein sequence ID" value="AEI82682.1"/>
    <property type="molecule type" value="Genomic_DNA"/>
</dbReference>
<dbReference type="GeneID" id="34312207"/>
<organism evidence="4 5">
    <name type="scientific">Cupriavidus necator (strain ATCC 43291 / DSM 13513 / CCUG 52238 / LMG 8453 / N-1)</name>
    <name type="common">Ralstonia eutropha</name>
    <dbReference type="NCBI Taxonomy" id="1042878"/>
    <lineage>
        <taxon>Bacteria</taxon>
        <taxon>Pseudomonadati</taxon>
        <taxon>Pseudomonadota</taxon>
        <taxon>Betaproteobacteria</taxon>
        <taxon>Burkholderiales</taxon>
        <taxon>Burkholderiaceae</taxon>
        <taxon>Cupriavidus</taxon>
    </lineage>
</organism>
<evidence type="ECO:0000313" key="4">
    <source>
        <dbReference type="EMBL" id="AEI82682.1"/>
    </source>
</evidence>
<feature type="domain" description="Flavin reductase like" evidence="3">
    <location>
        <begin position="33"/>
        <end position="178"/>
    </location>
</feature>
<dbReference type="Proteomes" id="UP000006798">
    <property type="component" value="Plasmid pBB1"/>
</dbReference>
<keyword evidence="2 4" id="KW-0560">Oxidoreductase</keyword>
<protein>
    <submittedName>
        <fullName evidence="4">Nitrilotriacetate monooxygenase component B</fullName>
        <ecNumber evidence="4">1.14.13.-</ecNumber>
    </submittedName>
</protein>
<geneLocation type="plasmid" evidence="4 5">
    <name>pBB1</name>
</geneLocation>
<name>F8GVR2_CUPNN</name>
<dbReference type="Gene3D" id="2.30.110.10">
    <property type="entry name" value="Electron Transport, Fmn-binding Protein, Chain A"/>
    <property type="match status" value="1"/>
</dbReference>
<dbReference type="PANTHER" id="PTHR30466:SF11">
    <property type="entry name" value="FLAVIN-DEPENDENT MONOOXYGENASE, REDUCTASE SUBUNIT HSAB"/>
    <property type="match status" value="1"/>
</dbReference>
<evidence type="ECO:0000256" key="2">
    <source>
        <dbReference type="ARBA" id="ARBA00023002"/>
    </source>
</evidence>
<proteinExistence type="inferred from homology"/>
<dbReference type="GO" id="GO:0042602">
    <property type="term" value="F:riboflavin reductase (NADPH) activity"/>
    <property type="evidence" value="ECO:0007669"/>
    <property type="project" value="TreeGrafter"/>
</dbReference>